<evidence type="ECO:0000256" key="1">
    <source>
        <dbReference type="SAM" id="Phobius"/>
    </source>
</evidence>
<dbReference type="EMBL" id="JASPKZ010007783">
    <property type="protein sequence ID" value="KAJ9582628.1"/>
    <property type="molecule type" value="Genomic_DNA"/>
</dbReference>
<keyword evidence="1" id="KW-0812">Transmembrane</keyword>
<proteinExistence type="predicted"/>
<reference evidence="2" key="2">
    <citation type="submission" date="2023-05" db="EMBL/GenBank/DDBJ databases">
        <authorList>
            <person name="Fouks B."/>
        </authorList>
    </citation>
    <scope>NUCLEOTIDE SEQUENCE</scope>
    <source>
        <strain evidence="2">Stay&amp;Tobe</strain>
        <tissue evidence="2">Testes</tissue>
    </source>
</reference>
<comment type="caution">
    <text evidence="2">The sequence shown here is derived from an EMBL/GenBank/DDBJ whole genome shotgun (WGS) entry which is preliminary data.</text>
</comment>
<evidence type="ECO:0000313" key="2">
    <source>
        <dbReference type="EMBL" id="KAJ9582628.1"/>
    </source>
</evidence>
<feature type="transmembrane region" description="Helical" evidence="1">
    <location>
        <begin position="43"/>
        <end position="68"/>
    </location>
</feature>
<accession>A0AAD8EA05</accession>
<keyword evidence="1" id="KW-1133">Transmembrane helix</keyword>
<name>A0AAD8EA05_DIPPU</name>
<keyword evidence="1" id="KW-0472">Membrane</keyword>
<evidence type="ECO:0000313" key="3">
    <source>
        <dbReference type="Proteomes" id="UP001233999"/>
    </source>
</evidence>
<reference evidence="2" key="1">
    <citation type="journal article" date="2023" name="IScience">
        <title>Live-bearing cockroach genome reveals convergent evolutionary mechanisms linked to viviparity in insects and beyond.</title>
        <authorList>
            <person name="Fouks B."/>
            <person name="Harrison M.C."/>
            <person name="Mikhailova A.A."/>
            <person name="Marchal E."/>
            <person name="English S."/>
            <person name="Carruthers M."/>
            <person name="Jennings E.C."/>
            <person name="Chiamaka E.L."/>
            <person name="Frigard R.A."/>
            <person name="Pippel M."/>
            <person name="Attardo G.M."/>
            <person name="Benoit J.B."/>
            <person name="Bornberg-Bauer E."/>
            <person name="Tobe S.S."/>
        </authorList>
    </citation>
    <scope>NUCLEOTIDE SEQUENCE</scope>
    <source>
        <strain evidence="2">Stay&amp;Tobe</strain>
    </source>
</reference>
<dbReference type="AlphaFoldDB" id="A0AAD8EA05"/>
<feature type="non-terminal residue" evidence="2">
    <location>
        <position position="140"/>
    </location>
</feature>
<feature type="non-terminal residue" evidence="2">
    <location>
        <position position="1"/>
    </location>
</feature>
<dbReference type="Proteomes" id="UP001233999">
    <property type="component" value="Unassembled WGS sequence"/>
</dbReference>
<sequence length="140" mass="16091">TNCANNKCDYQGAGFETVKNCGNMPKDLAQIAKPSNPIYYDTIIWTFPVSGSLCSCLFFLFAILNQLLKFVILDIWKRRWMTAQGQLLFTFPICLQFIIFFDVHNFRIVTYSTVERSRCPFTLCLLSVHMPIRNSGTNVN</sequence>
<feature type="transmembrane region" description="Helical" evidence="1">
    <location>
        <begin position="80"/>
        <end position="101"/>
    </location>
</feature>
<gene>
    <name evidence="2" type="ORF">L9F63_023034</name>
</gene>
<protein>
    <submittedName>
        <fullName evidence="2">Uncharacterized protein</fullName>
    </submittedName>
</protein>
<organism evidence="2 3">
    <name type="scientific">Diploptera punctata</name>
    <name type="common">Pacific beetle cockroach</name>
    <dbReference type="NCBI Taxonomy" id="6984"/>
    <lineage>
        <taxon>Eukaryota</taxon>
        <taxon>Metazoa</taxon>
        <taxon>Ecdysozoa</taxon>
        <taxon>Arthropoda</taxon>
        <taxon>Hexapoda</taxon>
        <taxon>Insecta</taxon>
        <taxon>Pterygota</taxon>
        <taxon>Neoptera</taxon>
        <taxon>Polyneoptera</taxon>
        <taxon>Dictyoptera</taxon>
        <taxon>Blattodea</taxon>
        <taxon>Blaberoidea</taxon>
        <taxon>Blaberidae</taxon>
        <taxon>Diplopterinae</taxon>
        <taxon>Diploptera</taxon>
    </lineage>
</organism>
<keyword evidence="3" id="KW-1185">Reference proteome</keyword>